<accession>A0ABN8LVM3</accession>
<keyword evidence="2" id="KW-1185">Reference proteome</keyword>
<reference evidence="1 2" key="1">
    <citation type="submission" date="2022-05" db="EMBL/GenBank/DDBJ databases">
        <authorList>
            <consortium name="Genoscope - CEA"/>
            <person name="William W."/>
        </authorList>
    </citation>
    <scope>NUCLEOTIDE SEQUENCE [LARGE SCALE GENOMIC DNA]</scope>
</reference>
<comment type="caution">
    <text evidence="1">The sequence shown here is derived from an EMBL/GenBank/DDBJ whole genome shotgun (WGS) entry which is preliminary data.</text>
</comment>
<dbReference type="EMBL" id="CALNXI010000130">
    <property type="protein sequence ID" value="CAH3019926.1"/>
    <property type="molecule type" value="Genomic_DNA"/>
</dbReference>
<organism evidence="1 2">
    <name type="scientific">Porites evermanni</name>
    <dbReference type="NCBI Taxonomy" id="104178"/>
    <lineage>
        <taxon>Eukaryota</taxon>
        <taxon>Metazoa</taxon>
        <taxon>Cnidaria</taxon>
        <taxon>Anthozoa</taxon>
        <taxon>Hexacorallia</taxon>
        <taxon>Scleractinia</taxon>
        <taxon>Fungiina</taxon>
        <taxon>Poritidae</taxon>
        <taxon>Porites</taxon>
    </lineage>
</organism>
<protein>
    <submittedName>
        <fullName evidence="1">Uncharacterized protein</fullName>
    </submittedName>
</protein>
<gene>
    <name evidence="1" type="ORF">PEVE_00004778</name>
</gene>
<name>A0ABN8LVM3_9CNID</name>
<sequence length="109" mass="12285">MTTSNKPHQEDHLDMNPGYHESSVYSLIIEIDGTLKASNTVIPAAESEDSPRKRCGIHLCIGLQIKEKMVRPVTDKTAMDRVKKKNKGNLVKMLEELRNSFTNYGVSRV</sequence>
<dbReference type="Proteomes" id="UP001159427">
    <property type="component" value="Unassembled WGS sequence"/>
</dbReference>
<proteinExistence type="predicted"/>
<evidence type="ECO:0000313" key="1">
    <source>
        <dbReference type="EMBL" id="CAH3019926.1"/>
    </source>
</evidence>
<evidence type="ECO:0000313" key="2">
    <source>
        <dbReference type="Proteomes" id="UP001159427"/>
    </source>
</evidence>